<reference evidence="3" key="1">
    <citation type="journal article" date="2021" name="Curr. Microbiol.">
        <title>Complete genome of nocamycin-producing strain Saccharothrix syringae NRRL B-16468 reveals the biosynthetic potential for secondary metabolites.</title>
        <authorList>
            <person name="Mo X."/>
            <person name="Yang S."/>
        </authorList>
    </citation>
    <scope>NUCLEOTIDE SEQUENCE [LARGE SCALE GENOMIC DNA]</scope>
    <source>
        <strain evidence="3">ATCC 51364 / DSM 43886 / JCM 6844 / KCTC 9398 / NBRC 14523 / NRRL B-16468 / INA 2240</strain>
    </source>
</reference>
<protein>
    <submittedName>
        <fullName evidence="2">Alpha/beta hydrolase</fullName>
    </submittedName>
</protein>
<feature type="domain" description="AB hydrolase-1" evidence="1">
    <location>
        <begin position="48"/>
        <end position="243"/>
    </location>
</feature>
<dbReference type="GO" id="GO:0016787">
    <property type="term" value="F:hydrolase activity"/>
    <property type="evidence" value="ECO:0007669"/>
    <property type="project" value="UniProtKB-KW"/>
</dbReference>
<dbReference type="AlphaFoldDB" id="A0A5Q0HEF7"/>
<dbReference type="PRINTS" id="PR00111">
    <property type="entry name" value="ABHYDROLASE"/>
</dbReference>
<keyword evidence="3" id="KW-1185">Reference proteome</keyword>
<dbReference type="Pfam" id="PF00561">
    <property type="entry name" value="Abhydrolase_1"/>
    <property type="match status" value="1"/>
</dbReference>
<dbReference type="EMBL" id="CP034550">
    <property type="protein sequence ID" value="QFZ24213.1"/>
    <property type="molecule type" value="Genomic_DNA"/>
</dbReference>
<accession>A0A5Q0HEF7</accession>
<name>A0A5Q0HEF7_SACSY</name>
<keyword evidence="2" id="KW-0378">Hydrolase</keyword>
<dbReference type="InterPro" id="IPR029058">
    <property type="entry name" value="AB_hydrolase_fold"/>
</dbReference>
<evidence type="ECO:0000313" key="3">
    <source>
        <dbReference type="Proteomes" id="UP000325787"/>
    </source>
</evidence>
<dbReference type="PANTHER" id="PTHR43433">
    <property type="entry name" value="HYDROLASE, ALPHA/BETA FOLD FAMILY PROTEIN"/>
    <property type="match status" value="1"/>
</dbReference>
<proteinExistence type="predicted"/>
<dbReference type="OrthoDB" id="63519at2"/>
<dbReference type="Gene3D" id="3.40.50.1820">
    <property type="entry name" value="alpha/beta hydrolase"/>
    <property type="match status" value="1"/>
</dbReference>
<organism evidence="2 3">
    <name type="scientific">Saccharothrix syringae</name>
    <name type="common">Nocardiopsis syringae</name>
    <dbReference type="NCBI Taxonomy" id="103733"/>
    <lineage>
        <taxon>Bacteria</taxon>
        <taxon>Bacillati</taxon>
        <taxon>Actinomycetota</taxon>
        <taxon>Actinomycetes</taxon>
        <taxon>Pseudonocardiales</taxon>
        <taxon>Pseudonocardiaceae</taxon>
        <taxon>Saccharothrix</taxon>
    </lineage>
</organism>
<gene>
    <name evidence="2" type="ORF">EKG83_13385</name>
</gene>
<dbReference type="InterPro" id="IPR000073">
    <property type="entry name" value="AB_hydrolase_1"/>
</dbReference>
<dbReference type="SUPFAM" id="SSF53474">
    <property type="entry name" value="alpha/beta-Hydrolases"/>
    <property type="match status" value="1"/>
</dbReference>
<dbReference type="Proteomes" id="UP000325787">
    <property type="component" value="Chromosome"/>
</dbReference>
<evidence type="ECO:0000259" key="1">
    <source>
        <dbReference type="Pfam" id="PF00561"/>
    </source>
</evidence>
<sequence>MSADSHFTREGATIAYQCTGTGPPLGYAHGVMLSRDAVRRLELFDFESLGAGRRLLTYDQRGHGRSTGRPVVADHTFENFTLDLLGLMDAAGIDEPMDLAGSSLGAAVALHAAVLAPHRFRRLVLIIPPVAWETGPAPARRWYDDTADEIEELGAPAWRREWARAEPLPIFADYPKFDLSPDVPDELLPAVLRGVGASDLPAPEEVAQVRLPTLILTWDTDPLHPVSTAERLRDLLPNSTLHVAGSVPEIRTWTRRTAEFLAVRTR</sequence>
<dbReference type="KEGG" id="ssyi:EKG83_13385"/>
<evidence type="ECO:0000313" key="2">
    <source>
        <dbReference type="EMBL" id="QFZ24213.1"/>
    </source>
</evidence>
<dbReference type="InterPro" id="IPR050471">
    <property type="entry name" value="AB_hydrolase"/>
</dbReference>
<dbReference type="PANTHER" id="PTHR43433:SF5">
    <property type="entry name" value="AB HYDROLASE-1 DOMAIN-CONTAINING PROTEIN"/>
    <property type="match status" value="1"/>
</dbReference>